<dbReference type="Gene3D" id="2.40.160.170">
    <property type="match status" value="1"/>
</dbReference>
<keyword evidence="3" id="KW-1185">Reference proteome</keyword>
<evidence type="ECO:0000313" key="3">
    <source>
        <dbReference type="Proteomes" id="UP000199556"/>
    </source>
</evidence>
<feature type="chain" id="PRO_5011441868" description="Outer membrane protein" evidence="1">
    <location>
        <begin position="28"/>
        <end position="218"/>
    </location>
</feature>
<reference evidence="2 3" key="1">
    <citation type="submission" date="2016-10" db="EMBL/GenBank/DDBJ databases">
        <authorList>
            <person name="de Groot N.N."/>
        </authorList>
    </citation>
    <scope>NUCLEOTIDE SEQUENCE [LARGE SCALE GENOMIC DNA]</scope>
    <source>
        <strain evidence="2 3">DSM 4180</strain>
    </source>
</reference>
<sequence>MQWTTRPLFAATLLGLGLCTTAATAQAEGFALGAKLGTTGLGLEGTVGLRDHLNLRGGVYGLDYSRELEEDGIEYDGDLELRSAALLADWHPFGGGFRVSAGGYYNGNEFSGSAEGSLDIGNDTYDARLDATVDWDSFAPYLGVGYGNAVAGGGWSFAFDLGVMFTGSPNVDLDGQVSDPILQDRFEDDLRREEAQLEDDVEDIEYYPVLNLGLAYRF</sequence>
<name>A0A1I4RK63_ECTMO</name>
<accession>A0A1I4RK63</accession>
<dbReference type="Proteomes" id="UP000199556">
    <property type="component" value="Unassembled WGS sequence"/>
</dbReference>
<dbReference type="OrthoDB" id="517121at2"/>
<dbReference type="EMBL" id="FOUO01000008">
    <property type="protein sequence ID" value="SFM52645.1"/>
    <property type="molecule type" value="Genomic_DNA"/>
</dbReference>
<dbReference type="AlphaFoldDB" id="A0A1I4RK63"/>
<feature type="signal peptide" evidence="1">
    <location>
        <begin position="1"/>
        <end position="27"/>
    </location>
</feature>
<evidence type="ECO:0008006" key="4">
    <source>
        <dbReference type="Google" id="ProtNLM"/>
    </source>
</evidence>
<keyword evidence="1" id="KW-0732">Signal</keyword>
<proteinExistence type="predicted"/>
<evidence type="ECO:0000313" key="2">
    <source>
        <dbReference type="EMBL" id="SFM52645.1"/>
    </source>
</evidence>
<evidence type="ECO:0000256" key="1">
    <source>
        <dbReference type="SAM" id="SignalP"/>
    </source>
</evidence>
<gene>
    <name evidence="2" type="ORF">SAMN05421721_10848</name>
</gene>
<dbReference type="STRING" id="195064.SAMN05421721_10848"/>
<dbReference type="RefSeq" id="WP_090485325.1">
    <property type="nucleotide sequence ID" value="NZ_FOUO01000008.1"/>
</dbReference>
<organism evidence="2 3">
    <name type="scientific">Ectothiorhodospira mobilis</name>
    <dbReference type="NCBI Taxonomy" id="195064"/>
    <lineage>
        <taxon>Bacteria</taxon>
        <taxon>Pseudomonadati</taxon>
        <taxon>Pseudomonadota</taxon>
        <taxon>Gammaproteobacteria</taxon>
        <taxon>Chromatiales</taxon>
        <taxon>Ectothiorhodospiraceae</taxon>
        <taxon>Ectothiorhodospira</taxon>
    </lineage>
</organism>
<protein>
    <recommendedName>
        <fullName evidence="4">Outer membrane protein</fullName>
    </recommendedName>
</protein>